<dbReference type="InterPro" id="IPR004610">
    <property type="entry name" value="RecJ"/>
</dbReference>
<evidence type="ECO:0000259" key="7">
    <source>
        <dbReference type="Pfam" id="PF02272"/>
    </source>
</evidence>
<sequence>MMPEKSTANKKSVLGNLWVQSKVDEAISKQLKNQADYPQIICDLIASRDIDLHTVSHFLNPTLKHFLPDPFLLKDMKQGVDRIIDAVTHNQKITVYGDYDVDGATSTALLIRFFRMLGVDIEFYIPDRQIEGYGPNTKAFEHLASSGTHLIITVDCGTLSFEPIAVAKKMGTDVVVIDHHAGTSTHPECVALINPNRLDETSPLKHLAAVGISFMVCVAVTQSLREQGYFNDKPTPDLISLLDIVALGTVCDVVSLTGLNRAFVAQGLKVLSQSKNKGLAYLINLLNIDRNQLSPYHFGFVIGPRINAGGRIGTSTLGTILLSSEDDQVVASAAEQLNSLNEERKLLQESTLLDADLQVNPNNPIIVVSSPEWHQGVIGIVAGKLKDKYHKPTFVIAVDPVTQEGKASARSIPGFDIGHSIHLAHEHNVILQGGGHPMAGGFSLKHSQIDDFITFMSTHVSSVVSAEHFLPKRTFDGHLTLNSLTISLHDLIEQIGPFGSGNPTPKFLFQNVHLKKIVVMQEKHIRCFLEDPISGKAAEALIFNAFQSAIGDFLVKHQYKHIDILGTLKKDSWQDRITLKIWIEDARASS</sequence>
<evidence type="ECO:0000256" key="2">
    <source>
        <dbReference type="ARBA" id="ARBA00019841"/>
    </source>
</evidence>
<evidence type="ECO:0000259" key="8">
    <source>
        <dbReference type="Pfam" id="PF17768"/>
    </source>
</evidence>
<dbReference type="PANTHER" id="PTHR30255">
    <property type="entry name" value="SINGLE-STRANDED-DNA-SPECIFIC EXONUCLEASE RECJ"/>
    <property type="match status" value="1"/>
</dbReference>
<name>A0A7L9RTR2_9PROT</name>
<dbReference type="Pfam" id="PF17768">
    <property type="entry name" value="RecJ_OB"/>
    <property type="match status" value="1"/>
</dbReference>
<protein>
    <recommendedName>
        <fullName evidence="2">Single-stranded-DNA-specific exonuclease RecJ</fullName>
    </recommendedName>
</protein>
<evidence type="ECO:0000313" key="10">
    <source>
        <dbReference type="Proteomes" id="UP000594001"/>
    </source>
</evidence>
<dbReference type="Gene3D" id="3.90.1640.30">
    <property type="match status" value="1"/>
</dbReference>
<dbReference type="PANTHER" id="PTHR30255:SF2">
    <property type="entry name" value="SINGLE-STRANDED-DNA-SPECIFIC EXONUCLEASE RECJ"/>
    <property type="match status" value="1"/>
</dbReference>
<dbReference type="GO" id="GO:0006310">
    <property type="term" value="P:DNA recombination"/>
    <property type="evidence" value="ECO:0007669"/>
    <property type="project" value="InterPro"/>
</dbReference>
<keyword evidence="4 9" id="KW-0378">Hydrolase</keyword>
<dbReference type="NCBIfam" id="TIGR00644">
    <property type="entry name" value="recJ"/>
    <property type="match status" value="1"/>
</dbReference>
<evidence type="ECO:0000313" key="9">
    <source>
        <dbReference type="EMBL" id="QOL19997.1"/>
    </source>
</evidence>
<dbReference type="InterPro" id="IPR038763">
    <property type="entry name" value="DHH_sf"/>
</dbReference>
<dbReference type="SUPFAM" id="SSF64182">
    <property type="entry name" value="DHH phosphoesterases"/>
    <property type="match status" value="1"/>
</dbReference>
<dbReference type="InterPro" id="IPR051673">
    <property type="entry name" value="SSDNA_exonuclease_RecJ"/>
</dbReference>
<keyword evidence="5 9" id="KW-0269">Exonuclease</keyword>
<dbReference type="AlphaFoldDB" id="A0A7L9RTR2"/>
<dbReference type="GO" id="GO:0006281">
    <property type="term" value="P:DNA repair"/>
    <property type="evidence" value="ECO:0007669"/>
    <property type="project" value="InterPro"/>
</dbReference>
<dbReference type="InterPro" id="IPR003156">
    <property type="entry name" value="DHHA1_dom"/>
</dbReference>
<feature type="domain" description="DHHA1" evidence="7">
    <location>
        <begin position="363"/>
        <end position="457"/>
    </location>
</feature>
<dbReference type="KEGG" id="pbal:CPBP_00774"/>
<dbReference type="Proteomes" id="UP000594001">
    <property type="component" value="Chromosome"/>
</dbReference>
<dbReference type="Pfam" id="PF02272">
    <property type="entry name" value="DHHA1"/>
    <property type="match status" value="1"/>
</dbReference>
<keyword evidence="10" id="KW-1185">Reference proteome</keyword>
<organism evidence="9 10">
    <name type="scientific">Candidatus Bodocaedibacter vickermanii</name>
    <dbReference type="NCBI Taxonomy" id="2741701"/>
    <lineage>
        <taxon>Bacteria</taxon>
        <taxon>Pseudomonadati</taxon>
        <taxon>Pseudomonadota</taxon>
        <taxon>Alphaproteobacteria</taxon>
        <taxon>Holosporales</taxon>
        <taxon>Candidatus Paracaedibacteraceae</taxon>
        <taxon>Candidatus Bodocaedibacter</taxon>
    </lineage>
</organism>
<proteinExistence type="inferred from homology"/>
<keyword evidence="3" id="KW-0540">Nuclease</keyword>
<dbReference type="GO" id="GO:0003676">
    <property type="term" value="F:nucleic acid binding"/>
    <property type="evidence" value="ECO:0007669"/>
    <property type="project" value="InterPro"/>
</dbReference>
<reference evidence="9 10" key="1">
    <citation type="submission" date="2020-06" db="EMBL/GenBank/DDBJ databases">
        <title>The endosymbiont of the kinetoplastid Bodo saltans is a Paracaedibacter-like alpha-proteobacterium possessing a putative toxin-antitoxin system.</title>
        <authorList>
            <person name="Midha S."/>
            <person name="Rigden D.J."/>
            <person name="Siozios S."/>
            <person name="Hurst G.D.D."/>
            <person name="Jackson A.P."/>
        </authorList>
    </citation>
    <scope>NUCLEOTIDE SEQUENCE [LARGE SCALE GENOMIC DNA]</scope>
    <source>
        <strain evidence="9">Lake Konstanz</strain>
    </source>
</reference>
<dbReference type="InterPro" id="IPR041122">
    <property type="entry name" value="RecJ_OB"/>
</dbReference>
<feature type="domain" description="RecJ OB" evidence="8">
    <location>
        <begin position="476"/>
        <end position="585"/>
    </location>
</feature>
<evidence type="ECO:0000256" key="5">
    <source>
        <dbReference type="ARBA" id="ARBA00022839"/>
    </source>
</evidence>
<evidence type="ECO:0000259" key="6">
    <source>
        <dbReference type="Pfam" id="PF01368"/>
    </source>
</evidence>
<evidence type="ECO:0000256" key="1">
    <source>
        <dbReference type="ARBA" id="ARBA00005915"/>
    </source>
</evidence>
<dbReference type="EMBL" id="CP054719">
    <property type="protein sequence ID" value="QOL19997.1"/>
    <property type="molecule type" value="Genomic_DNA"/>
</dbReference>
<feature type="domain" description="DDH" evidence="6">
    <location>
        <begin position="92"/>
        <end position="249"/>
    </location>
</feature>
<dbReference type="Gene3D" id="3.10.310.30">
    <property type="match status" value="1"/>
</dbReference>
<gene>
    <name evidence="9" type="primary">recJ</name>
    <name evidence="9" type="ORF">CPBP_00774</name>
</gene>
<evidence type="ECO:0000256" key="4">
    <source>
        <dbReference type="ARBA" id="ARBA00022801"/>
    </source>
</evidence>
<dbReference type="InterPro" id="IPR001667">
    <property type="entry name" value="DDH_dom"/>
</dbReference>
<dbReference type="GO" id="GO:0008409">
    <property type="term" value="F:5'-3' exonuclease activity"/>
    <property type="evidence" value="ECO:0007669"/>
    <property type="project" value="InterPro"/>
</dbReference>
<comment type="similarity">
    <text evidence="1">Belongs to the RecJ family.</text>
</comment>
<accession>A0A7L9RTR2</accession>
<evidence type="ECO:0000256" key="3">
    <source>
        <dbReference type="ARBA" id="ARBA00022722"/>
    </source>
</evidence>
<dbReference type="Pfam" id="PF01368">
    <property type="entry name" value="DHH"/>
    <property type="match status" value="1"/>
</dbReference>
<dbReference type="RefSeq" id="WP_350331552.1">
    <property type="nucleotide sequence ID" value="NZ_CP054719.1"/>
</dbReference>